<keyword evidence="1" id="KW-0812">Transmembrane</keyword>
<keyword evidence="1" id="KW-1133">Transmembrane helix</keyword>
<evidence type="ECO:0000313" key="3">
    <source>
        <dbReference type="EMBL" id="KOH43657.1"/>
    </source>
</evidence>
<feature type="transmembrane region" description="Helical" evidence="1">
    <location>
        <begin position="52"/>
        <end position="69"/>
    </location>
</feature>
<organism evidence="3 4">
    <name type="scientific">Sunxiuqinia dokdonensis</name>
    <dbReference type="NCBI Taxonomy" id="1409788"/>
    <lineage>
        <taxon>Bacteria</taxon>
        <taxon>Pseudomonadati</taxon>
        <taxon>Bacteroidota</taxon>
        <taxon>Bacteroidia</taxon>
        <taxon>Marinilabiliales</taxon>
        <taxon>Prolixibacteraceae</taxon>
        <taxon>Sunxiuqinia</taxon>
    </lineage>
</organism>
<dbReference type="RefSeq" id="WP_053186152.1">
    <property type="nucleotide sequence ID" value="NZ_LGIA01000181.1"/>
</dbReference>
<feature type="transmembrane region" description="Helical" evidence="1">
    <location>
        <begin position="81"/>
        <end position="103"/>
    </location>
</feature>
<name>A0A0L8V659_9BACT</name>
<proteinExistence type="predicted"/>
<dbReference type="EMBL" id="LGIA01000181">
    <property type="protein sequence ID" value="KOH43657.1"/>
    <property type="molecule type" value="Genomic_DNA"/>
</dbReference>
<keyword evidence="2" id="KW-0732">Signal</keyword>
<dbReference type="PATRIC" id="fig|1409788.3.peg.3662"/>
<dbReference type="AlphaFoldDB" id="A0A0L8V659"/>
<reference evidence="4" key="1">
    <citation type="submission" date="2015-07" db="EMBL/GenBank/DDBJ databases">
        <title>Genome sequencing of Sunxiuqinia dokdonensis strain SK.</title>
        <authorList>
            <person name="Ahn S."/>
            <person name="Kim B.-C."/>
        </authorList>
    </citation>
    <scope>NUCLEOTIDE SEQUENCE [LARGE SCALE GENOMIC DNA]</scope>
    <source>
        <strain evidence="4">SK</strain>
    </source>
</reference>
<sequence>MKTKVRRLFSKAAAIAALIFLWASDALAQSSAGIDQATAEVSSYVDPVSNLIIAIGAVVGLIGGVRVYIKWQSGDQDTQKAIMGWFGACLFLILVGVVIKAFFA</sequence>
<dbReference type="STRING" id="1409788.NC99_35770"/>
<accession>A0A0L8V659</accession>
<dbReference type="InterPro" id="IPR025408">
    <property type="entry name" value="DUF4134"/>
</dbReference>
<gene>
    <name evidence="3" type="ORF">NC99_35770</name>
</gene>
<evidence type="ECO:0000313" key="4">
    <source>
        <dbReference type="Proteomes" id="UP000036958"/>
    </source>
</evidence>
<dbReference type="OrthoDB" id="1029065at2"/>
<feature type="signal peptide" evidence="2">
    <location>
        <begin position="1"/>
        <end position="28"/>
    </location>
</feature>
<evidence type="ECO:0000256" key="2">
    <source>
        <dbReference type="SAM" id="SignalP"/>
    </source>
</evidence>
<dbReference type="Proteomes" id="UP000036958">
    <property type="component" value="Unassembled WGS sequence"/>
</dbReference>
<feature type="chain" id="PRO_5005591602" evidence="2">
    <location>
        <begin position="29"/>
        <end position="104"/>
    </location>
</feature>
<keyword evidence="1" id="KW-0472">Membrane</keyword>
<dbReference type="Pfam" id="PF13572">
    <property type="entry name" value="DUF4134"/>
    <property type="match status" value="1"/>
</dbReference>
<evidence type="ECO:0000256" key="1">
    <source>
        <dbReference type="SAM" id="Phobius"/>
    </source>
</evidence>
<protein>
    <submittedName>
        <fullName evidence="3">Uncharacterized protein</fullName>
    </submittedName>
</protein>
<keyword evidence="4" id="KW-1185">Reference proteome</keyword>
<comment type="caution">
    <text evidence="3">The sequence shown here is derived from an EMBL/GenBank/DDBJ whole genome shotgun (WGS) entry which is preliminary data.</text>
</comment>